<dbReference type="KEGG" id="vg:77936990"/>
<name>A0A5C1K852_9CAUD</name>
<proteinExistence type="predicted"/>
<protein>
    <submittedName>
        <fullName evidence="1">Uncharacterized protein</fullName>
    </submittedName>
</protein>
<keyword evidence="2" id="KW-1185">Reference proteome</keyword>
<dbReference type="Proteomes" id="UP000322144">
    <property type="component" value="Segment"/>
</dbReference>
<dbReference type="RefSeq" id="YP_010660980.1">
    <property type="nucleotide sequence ID" value="NC_070882.1"/>
</dbReference>
<accession>A0A5C1K852</accession>
<dbReference type="EMBL" id="MN103543">
    <property type="protein sequence ID" value="QEM41969.1"/>
    <property type="molecule type" value="Genomic_DNA"/>
</dbReference>
<evidence type="ECO:0000313" key="1">
    <source>
        <dbReference type="EMBL" id="QEM41969.1"/>
    </source>
</evidence>
<dbReference type="GeneID" id="77936990"/>
<dbReference type="InterPro" id="IPR058630">
    <property type="entry name" value="T4_Y16D"/>
</dbReference>
<sequence length="154" mass="18064">MAHSEAFEDAWDQVKAAVGAVPIEHRIKIIEAAVRKHKETLRERCWIEDDEDGFTGWRWDKYNKTRYIVCAANRYKDYIVTGSRHYCVSMNAQIDLIGMDALRAYAVDDYEQGFIDQYGVFWSRSDALEHVKKTGQLRYPEHCTRDELFSEGLY</sequence>
<reference evidence="1 2" key="1">
    <citation type="submission" date="2019-06" db="EMBL/GenBank/DDBJ databases">
        <title>A distant relative of Phikzvirus genus phages from a therapeutic phage collection.</title>
        <authorList>
            <person name="Hejnowicz M.S."/>
            <person name="Dabrowski K."/>
            <person name="Gawor J."/>
            <person name="Weber-Dabrowska B."/>
            <person name="Gromadka R."/>
            <person name="Lobocka M.B."/>
        </authorList>
    </citation>
    <scope>NUCLEOTIDE SEQUENCE [LARGE SCALE GENOMIC DNA]</scope>
</reference>
<evidence type="ECO:0000313" key="2">
    <source>
        <dbReference type="Proteomes" id="UP000322144"/>
    </source>
</evidence>
<dbReference type="Pfam" id="PF26092">
    <property type="entry name" value="T4_Y16D"/>
    <property type="match status" value="1"/>
</dbReference>
<organism evidence="1 2">
    <name type="scientific">Pseudomonas phage vB_PaeM_PS119XW</name>
    <dbReference type="NCBI Taxonomy" id="2601632"/>
    <lineage>
        <taxon>Viruses</taxon>
        <taxon>Duplodnaviria</taxon>
        <taxon>Heunggongvirae</taxon>
        <taxon>Uroviricota</taxon>
        <taxon>Caudoviricetes</taxon>
        <taxon>Chimalliviridae</taxon>
        <taxon>Pawinskivirus</taxon>
        <taxon>Pawinskivirus PS119XW</taxon>
    </lineage>
</organism>